<proteinExistence type="inferred from homology"/>
<dbReference type="Pfam" id="PF08569">
    <property type="entry name" value="Mo25"/>
    <property type="match status" value="1"/>
</dbReference>
<dbReference type="Proteomes" id="UP000008909">
    <property type="component" value="Unassembled WGS sequence"/>
</dbReference>
<dbReference type="PANTHER" id="PTHR10182">
    <property type="entry name" value="CALCIUM-BINDING PROTEIN 39-RELATED"/>
    <property type="match status" value="1"/>
</dbReference>
<protein>
    <submittedName>
        <fullName evidence="3">Calcium binding protein 39</fullName>
    </submittedName>
</protein>
<comment type="similarity">
    <text evidence="1">Belongs to the Mo25 family.</text>
</comment>
<dbReference type="GO" id="GO:0043539">
    <property type="term" value="F:protein serine/threonine kinase activator activity"/>
    <property type="evidence" value="ECO:0007669"/>
    <property type="project" value="TreeGrafter"/>
</dbReference>
<dbReference type="AlphaFoldDB" id="G7YVI8"/>
<evidence type="ECO:0000313" key="3">
    <source>
        <dbReference type="EMBL" id="GAA56968.1"/>
    </source>
</evidence>
<dbReference type="EMBL" id="DF144471">
    <property type="protein sequence ID" value="GAA56968.1"/>
    <property type="molecule type" value="Genomic_DNA"/>
</dbReference>
<accession>G7YVI8</accession>
<evidence type="ECO:0000256" key="1">
    <source>
        <dbReference type="ARBA" id="ARBA00011012"/>
    </source>
</evidence>
<evidence type="ECO:0000256" key="2">
    <source>
        <dbReference type="SAM" id="MobiDB-lite"/>
    </source>
</evidence>
<dbReference type="InterPro" id="IPR013878">
    <property type="entry name" value="Mo25"/>
</dbReference>
<gene>
    <name evidence="3" type="ORF">CLF_111909</name>
</gene>
<dbReference type="InterPro" id="IPR011989">
    <property type="entry name" value="ARM-like"/>
</dbReference>
<feature type="region of interest" description="Disordered" evidence="2">
    <location>
        <begin position="1"/>
        <end position="29"/>
    </location>
</feature>
<reference evidence="3" key="1">
    <citation type="journal article" date="2011" name="Genome Biol.">
        <title>The draft genome of the carcinogenic human liver fluke Clonorchis sinensis.</title>
        <authorList>
            <person name="Wang X."/>
            <person name="Chen W."/>
            <person name="Huang Y."/>
            <person name="Sun J."/>
            <person name="Men J."/>
            <person name="Liu H."/>
            <person name="Luo F."/>
            <person name="Guo L."/>
            <person name="Lv X."/>
            <person name="Deng C."/>
            <person name="Zhou C."/>
            <person name="Fan Y."/>
            <person name="Li X."/>
            <person name="Huang L."/>
            <person name="Hu Y."/>
            <person name="Liang C."/>
            <person name="Hu X."/>
            <person name="Xu J."/>
            <person name="Yu X."/>
        </authorList>
    </citation>
    <scope>NUCLEOTIDE SEQUENCE [LARGE SCALE GENOMIC DNA]</scope>
    <source>
        <strain evidence="3">Henan</strain>
    </source>
</reference>
<sequence>MLRGISVSFSRSIQSRPSRPSEKNPVAQHRTKKLTVKSLLRFLDSRVNHINYYLDCVATQPLFFQLIDERNYGSHSHWSSYFAAKSWTDHPCVVFVGQKARRRRLYEANGPLAYQVPGLSSVLFAREIRESAQSEFLGTLERDCCSTLSVLAREIRESAQSEFLGTLERDCSLSTHIPRMPLFGKPKSPKELIQSIHENLLILSSSQSKPEKERRKAVENIAVSLNNLRELLTDKSDTRLTGRERDADLSNSERTRINEIITDITHELINLNVLPLLIANLDAIEFESSKHVVDLFGHVMRRQVGSYNPCAQYLLANPNILVSLLHGYSRPDRAIHYGAILRDACRHESLAKVVLSSPEFYQLFDYVQGTAFDVSSDAFSTLKDLLTRHKTLVAEFLSTNYDEFFKHYSNMIAAENYVTNRQALKLLGELLLERHNFSVMTRYIADPENLKIIMNLLKSEKKQIAFEAFHCFKVFVANPNKPQSVHMILFRNQEKLISFLSKFQTERTDDGQFNHEKEYLIKQIRDLKALPNSSSNPSLAQVGLCGFKKQTFRKSSLITDQDCNELLLVVIHNAPHMAYADTVQLCFQGATFSYVFNLNDGGRNQSSHS</sequence>
<name>G7YVI8_CLOSI</name>
<dbReference type="SUPFAM" id="SSF48371">
    <property type="entry name" value="ARM repeat"/>
    <property type="match status" value="1"/>
</dbReference>
<dbReference type="GO" id="GO:0035556">
    <property type="term" value="P:intracellular signal transduction"/>
    <property type="evidence" value="ECO:0007669"/>
    <property type="project" value="TreeGrafter"/>
</dbReference>
<dbReference type="InterPro" id="IPR016024">
    <property type="entry name" value="ARM-type_fold"/>
</dbReference>
<organism evidence="3 4">
    <name type="scientific">Clonorchis sinensis</name>
    <name type="common">Chinese liver fluke</name>
    <dbReference type="NCBI Taxonomy" id="79923"/>
    <lineage>
        <taxon>Eukaryota</taxon>
        <taxon>Metazoa</taxon>
        <taxon>Spiralia</taxon>
        <taxon>Lophotrochozoa</taxon>
        <taxon>Platyhelminthes</taxon>
        <taxon>Trematoda</taxon>
        <taxon>Digenea</taxon>
        <taxon>Opisthorchiida</taxon>
        <taxon>Opisthorchiata</taxon>
        <taxon>Opisthorchiidae</taxon>
        <taxon>Clonorchis</taxon>
    </lineage>
</organism>
<evidence type="ECO:0000313" key="4">
    <source>
        <dbReference type="Proteomes" id="UP000008909"/>
    </source>
</evidence>
<reference key="2">
    <citation type="submission" date="2011-10" db="EMBL/GenBank/DDBJ databases">
        <title>The genome and transcriptome sequence of Clonorchis sinensis provide insights into the carcinogenic liver fluke.</title>
        <authorList>
            <person name="Wang X."/>
            <person name="Huang Y."/>
            <person name="Chen W."/>
            <person name="Liu H."/>
            <person name="Guo L."/>
            <person name="Chen Y."/>
            <person name="Luo F."/>
            <person name="Zhou W."/>
            <person name="Sun J."/>
            <person name="Mao Q."/>
            <person name="Liang P."/>
            <person name="Zhou C."/>
            <person name="Tian Y."/>
            <person name="Men J."/>
            <person name="Lv X."/>
            <person name="Huang L."/>
            <person name="Zhou J."/>
            <person name="Hu Y."/>
            <person name="Li R."/>
            <person name="Zhang F."/>
            <person name="Lei H."/>
            <person name="Li X."/>
            <person name="Hu X."/>
            <person name="Liang C."/>
            <person name="Xu J."/>
            <person name="Wu Z."/>
            <person name="Yu X."/>
        </authorList>
    </citation>
    <scope>NUCLEOTIDE SEQUENCE</scope>
    <source>
        <strain>Henan</strain>
    </source>
</reference>
<dbReference type="Gene3D" id="1.25.10.10">
    <property type="entry name" value="Leucine-rich Repeat Variant"/>
    <property type="match status" value="1"/>
</dbReference>
<feature type="compositionally biased region" description="Low complexity" evidence="2">
    <location>
        <begin position="1"/>
        <end position="18"/>
    </location>
</feature>
<keyword evidence="4" id="KW-1185">Reference proteome</keyword>
<dbReference type="PANTHER" id="PTHR10182:SF3">
    <property type="entry name" value="PROTEIN MO25"/>
    <property type="match status" value="1"/>
</dbReference>